<dbReference type="PANTHER" id="PTHR11439:SF454">
    <property type="match status" value="1"/>
</dbReference>
<dbReference type="PaxDb" id="3827-XP_004512661.1"/>
<proteinExistence type="predicted"/>
<name>A0A3Q7Y4H6_CICAR</name>
<reference evidence="1" key="1">
    <citation type="journal article" date="2013" name="Nat. Biotechnol.">
        <title>Draft genome sequence of chickpea (Cicer arietinum) provides a resource for trait improvement.</title>
        <authorList>
            <person name="Varshney R.K."/>
            <person name="Song C."/>
            <person name="Saxena R.K."/>
            <person name="Azam S."/>
            <person name="Yu S."/>
            <person name="Sharpe A.G."/>
            <person name="Cannon S."/>
            <person name="Baek J."/>
            <person name="Rosen B.D."/>
            <person name="Tar'an B."/>
            <person name="Millan T."/>
            <person name="Zhang X."/>
            <person name="Ramsay L.D."/>
            <person name="Iwata A."/>
            <person name="Wang Y."/>
            <person name="Nelson W."/>
            <person name="Farmer A.D."/>
            <person name="Gaur P.M."/>
            <person name="Soderlund C."/>
            <person name="Penmetsa R.V."/>
            <person name="Xu C."/>
            <person name="Bharti A.K."/>
            <person name="He W."/>
            <person name="Winter P."/>
            <person name="Zhao S."/>
            <person name="Hane J.K."/>
            <person name="Carrasquilla-Garcia N."/>
            <person name="Condie J.A."/>
            <person name="Upadhyaya H.D."/>
            <person name="Luo M.C."/>
            <person name="Thudi M."/>
            <person name="Gowda C.L."/>
            <person name="Singh N.P."/>
            <person name="Lichtenzveig J."/>
            <person name="Gali K.K."/>
            <person name="Rubio J."/>
            <person name="Nadarajan N."/>
            <person name="Dolezel J."/>
            <person name="Bansal K.C."/>
            <person name="Xu X."/>
            <person name="Edwards D."/>
            <person name="Zhang G."/>
            <person name="Kahl G."/>
            <person name="Gil J."/>
            <person name="Singh K.B."/>
            <person name="Datta S.K."/>
            <person name="Jackson S.A."/>
            <person name="Wang J."/>
            <person name="Cook D.R."/>
        </authorList>
    </citation>
    <scope>NUCLEOTIDE SEQUENCE [LARGE SCALE GENOMIC DNA]</scope>
    <source>
        <strain evidence="1">cv. CDC Frontier</strain>
    </source>
</reference>
<evidence type="ECO:0000313" key="2">
    <source>
        <dbReference type="RefSeq" id="XP_027193301.1"/>
    </source>
</evidence>
<accession>A0A3Q7Y4H6</accession>
<reference evidence="2" key="2">
    <citation type="submission" date="2025-08" db="UniProtKB">
        <authorList>
            <consortium name="RefSeq"/>
        </authorList>
    </citation>
    <scope>IDENTIFICATION</scope>
    <source>
        <tissue evidence="2">Etiolated seedlings</tissue>
    </source>
</reference>
<dbReference type="Proteomes" id="UP000087171">
    <property type="component" value="Chromosome Ca8"/>
</dbReference>
<dbReference type="PANTHER" id="PTHR11439">
    <property type="entry name" value="GAG-POL-RELATED RETROTRANSPOSON"/>
    <property type="match status" value="1"/>
</dbReference>
<evidence type="ECO:0000313" key="1">
    <source>
        <dbReference type="Proteomes" id="UP000087171"/>
    </source>
</evidence>
<dbReference type="CDD" id="cd09272">
    <property type="entry name" value="RNase_HI_RT_Ty1"/>
    <property type="match status" value="1"/>
</dbReference>
<dbReference type="STRING" id="3827.A0A3Q7Y4H6"/>
<keyword evidence="1" id="KW-1185">Reference proteome</keyword>
<dbReference type="AlphaFoldDB" id="A0A3Q7Y4H6"/>
<protein>
    <submittedName>
        <fullName evidence="2">Uncharacterized protein LOC113788061</fullName>
    </submittedName>
</protein>
<dbReference type="KEGG" id="cam:113788061"/>
<gene>
    <name evidence="2" type="primary">LOC113788061</name>
</gene>
<dbReference type="OrthoDB" id="412581at2759"/>
<dbReference type="GeneID" id="113788061"/>
<dbReference type="RefSeq" id="XP_027193301.1">
    <property type="nucleotide sequence ID" value="XM_027337500.1"/>
</dbReference>
<organism evidence="1 2">
    <name type="scientific">Cicer arietinum</name>
    <name type="common">Chickpea</name>
    <name type="synonym">Garbanzo</name>
    <dbReference type="NCBI Taxonomy" id="3827"/>
    <lineage>
        <taxon>Eukaryota</taxon>
        <taxon>Viridiplantae</taxon>
        <taxon>Streptophyta</taxon>
        <taxon>Embryophyta</taxon>
        <taxon>Tracheophyta</taxon>
        <taxon>Spermatophyta</taxon>
        <taxon>Magnoliopsida</taxon>
        <taxon>eudicotyledons</taxon>
        <taxon>Gunneridae</taxon>
        <taxon>Pentapetalae</taxon>
        <taxon>rosids</taxon>
        <taxon>fabids</taxon>
        <taxon>Fabales</taxon>
        <taxon>Fabaceae</taxon>
        <taxon>Papilionoideae</taxon>
        <taxon>50 kb inversion clade</taxon>
        <taxon>NPAAA clade</taxon>
        <taxon>Hologalegina</taxon>
        <taxon>IRL clade</taxon>
        <taxon>Cicereae</taxon>
        <taxon>Cicer</taxon>
    </lineage>
</organism>
<sequence>MGFNSGLQQDDGTPQTDMTSYKRLIGRLHYLTNSRPDVTFAVQQLSQFMISPTETHQKATTRILIYLKKILKQGILFPISSYLQLSGFSDEDWGTCKDTIRSISGYCFFIGDSLISWKIKKQVTVTKSSSGVEYITLTSNTCEL</sequence>